<accession>A2E4V1</accession>
<dbReference type="InParanoid" id="A2E4V1"/>
<dbReference type="PANTHER" id="PTHR12455:SF0">
    <property type="entry name" value="NUCLEOLAR COMPLEX PROTEIN 4 HOMOLOG"/>
    <property type="match status" value="1"/>
</dbReference>
<dbReference type="Pfam" id="PF03914">
    <property type="entry name" value="CBF"/>
    <property type="match status" value="1"/>
</dbReference>
<dbReference type="AlphaFoldDB" id="A2E4V1"/>
<dbReference type="EMBL" id="DS113304">
    <property type="protein sequence ID" value="EAY12290.1"/>
    <property type="molecule type" value="Genomic_DNA"/>
</dbReference>
<dbReference type="SMR" id="A2E4V1"/>
<keyword evidence="4" id="KW-1185">Reference proteome</keyword>
<evidence type="ECO:0000256" key="1">
    <source>
        <dbReference type="ARBA" id="ARBA00007797"/>
    </source>
</evidence>
<feature type="domain" description="CCAAT-binding factor" evidence="2">
    <location>
        <begin position="221"/>
        <end position="355"/>
    </location>
</feature>
<dbReference type="VEuPathDB" id="TrichDB:TVAG_160960"/>
<dbReference type="GO" id="GO:0005730">
    <property type="term" value="C:nucleolus"/>
    <property type="evidence" value="ECO:0000318"/>
    <property type="project" value="GO_Central"/>
</dbReference>
<dbReference type="Proteomes" id="UP000001542">
    <property type="component" value="Unassembled WGS sequence"/>
</dbReference>
<name>A2E4V1_TRIV3</name>
<dbReference type="GO" id="GO:0032040">
    <property type="term" value="C:small-subunit processome"/>
    <property type="evidence" value="ECO:0000318"/>
    <property type="project" value="GO_Central"/>
</dbReference>
<dbReference type="InterPro" id="IPR027193">
    <property type="entry name" value="Noc4"/>
</dbReference>
<reference evidence="3" key="2">
    <citation type="journal article" date="2007" name="Science">
        <title>Draft genome sequence of the sexually transmitted pathogen Trichomonas vaginalis.</title>
        <authorList>
            <person name="Carlton J.M."/>
            <person name="Hirt R.P."/>
            <person name="Silva J.C."/>
            <person name="Delcher A.L."/>
            <person name="Schatz M."/>
            <person name="Zhao Q."/>
            <person name="Wortman J.R."/>
            <person name="Bidwell S.L."/>
            <person name="Alsmark U.C.M."/>
            <person name="Besteiro S."/>
            <person name="Sicheritz-Ponten T."/>
            <person name="Noel C.J."/>
            <person name="Dacks J.B."/>
            <person name="Foster P.G."/>
            <person name="Simillion C."/>
            <person name="Van de Peer Y."/>
            <person name="Miranda-Saavedra D."/>
            <person name="Barton G.J."/>
            <person name="Westrop G.D."/>
            <person name="Mueller S."/>
            <person name="Dessi D."/>
            <person name="Fiori P.L."/>
            <person name="Ren Q."/>
            <person name="Paulsen I."/>
            <person name="Zhang H."/>
            <person name="Bastida-Corcuera F.D."/>
            <person name="Simoes-Barbosa A."/>
            <person name="Brown M.T."/>
            <person name="Hayes R.D."/>
            <person name="Mukherjee M."/>
            <person name="Okumura C.Y."/>
            <person name="Schneider R."/>
            <person name="Smith A.J."/>
            <person name="Vanacova S."/>
            <person name="Villalvazo M."/>
            <person name="Haas B.J."/>
            <person name="Pertea M."/>
            <person name="Feldblyum T.V."/>
            <person name="Utterback T.R."/>
            <person name="Shu C.L."/>
            <person name="Osoegawa K."/>
            <person name="de Jong P.J."/>
            <person name="Hrdy I."/>
            <person name="Horvathova L."/>
            <person name="Zubacova Z."/>
            <person name="Dolezal P."/>
            <person name="Malik S.B."/>
            <person name="Logsdon J.M. Jr."/>
            <person name="Henze K."/>
            <person name="Gupta A."/>
            <person name="Wang C.C."/>
            <person name="Dunne R.L."/>
            <person name="Upcroft J.A."/>
            <person name="Upcroft P."/>
            <person name="White O."/>
            <person name="Salzberg S.L."/>
            <person name="Tang P."/>
            <person name="Chiu C.-H."/>
            <person name="Lee Y.-S."/>
            <person name="Embley T.M."/>
            <person name="Coombs G.H."/>
            <person name="Mottram J.C."/>
            <person name="Tachezy J."/>
            <person name="Fraser-Liggett C.M."/>
            <person name="Johnson P.J."/>
        </authorList>
    </citation>
    <scope>NUCLEOTIDE SEQUENCE [LARGE SCALE GENOMIC DNA]</scope>
    <source>
        <strain evidence="3">G3</strain>
    </source>
</reference>
<dbReference type="KEGG" id="tva:4770251"/>
<dbReference type="PANTHER" id="PTHR12455">
    <property type="entry name" value="NUCLEOLAR COMPLEX PROTEIN 4"/>
    <property type="match status" value="1"/>
</dbReference>
<sequence length="404" mass="45404">MSLKGELWAKNLDKVLEAATSNDKNSESSLNELKDFFLAKLKEGFLPFTETKKYETVTASQIYQWIHFRYAKFLDFVKTNEIEQPQKMFDVIAELYIADELKTPKDALVALYYKYGPNLENEVLGEIELQNAIYQLAIEKIEDNLDFSIGILTTPLGTPNPSHIFTELFFAVIGKSITTEQTHNILRHFSNITNRVDEKLILYDYLEKKMKSDPITASLAIPYIVDVAVNRSVDYSEFYDVVFHAISPESLSIPGRATFFNTLGRTVTSHSIPAQTQIAFAVKLSRMLLHVAPDVQLDILSVIQSLARAHENVMSLMTPKDTQIANVDSEISDVTPQTLWEVIALKHSSVSSVAEAARTIGQAVLPPEYESFNLETALKASKAKPTAQQTSSNWLGNLDKSVWI</sequence>
<dbReference type="eggNOG" id="KOG2154">
    <property type="taxonomic scope" value="Eukaryota"/>
</dbReference>
<dbReference type="GO" id="GO:0042254">
    <property type="term" value="P:ribosome biogenesis"/>
    <property type="evidence" value="ECO:0007669"/>
    <property type="project" value="InterPro"/>
</dbReference>
<dbReference type="OrthoDB" id="10263185at2759"/>
<evidence type="ECO:0000313" key="3">
    <source>
        <dbReference type="EMBL" id="EAY12290.1"/>
    </source>
</evidence>
<dbReference type="STRING" id="5722.A2E4V1"/>
<comment type="similarity">
    <text evidence="1">Belongs to the CBF/MAK21 family.</text>
</comment>
<dbReference type="RefSeq" id="XP_001324513.1">
    <property type="nucleotide sequence ID" value="XM_001324478.1"/>
</dbReference>
<organism evidence="3 4">
    <name type="scientific">Trichomonas vaginalis (strain ATCC PRA-98 / G3)</name>
    <dbReference type="NCBI Taxonomy" id="412133"/>
    <lineage>
        <taxon>Eukaryota</taxon>
        <taxon>Metamonada</taxon>
        <taxon>Parabasalia</taxon>
        <taxon>Trichomonadida</taxon>
        <taxon>Trichomonadidae</taxon>
        <taxon>Trichomonas</taxon>
    </lineage>
</organism>
<proteinExistence type="inferred from homology"/>
<reference evidence="3" key="1">
    <citation type="submission" date="2006-10" db="EMBL/GenBank/DDBJ databases">
        <authorList>
            <person name="Amadeo P."/>
            <person name="Zhao Q."/>
            <person name="Wortman J."/>
            <person name="Fraser-Liggett C."/>
            <person name="Carlton J."/>
        </authorList>
    </citation>
    <scope>NUCLEOTIDE SEQUENCE</scope>
    <source>
        <strain evidence="3">G3</strain>
    </source>
</reference>
<dbReference type="InterPro" id="IPR005612">
    <property type="entry name" value="CCAAT-binding_factor"/>
</dbReference>
<dbReference type="GO" id="GO:0030692">
    <property type="term" value="C:Noc4p-Nop14p complex"/>
    <property type="evidence" value="ECO:0000318"/>
    <property type="project" value="GO_Central"/>
</dbReference>
<evidence type="ECO:0000259" key="2">
    <source>
        <dbReference type="Pfam" id="PF03914"/>
    </source>
</evidence>
<gene>
    <name evidence="3" type="ORF">TVAG_160960</name>
</gene>
<protein>
    <recommendedName>
        <fullName evidence="2">CCAAT-binding factor domain-containing protein</fullName>
    </recommendedName>
</protein>
<dbReference type="VEuPathDB" id="TrichDB:TVAGG3_0227940"/>
<evidence type="ECO:0000313" key="4">
    <source>
        <dbReference type="Proteomes" id="UP000001542"/>
    </source>
</evidence>